<keyword evidence="4 14" id="KW-0812">Transmembrane</keyword>
<feature type="domain" description="Fatty acid hydroxylase" evidence="15">
    <location>
        <begin position="48"/>
        <end position="178"/>
    </location>
</feature>
<keyword evidence="8" id="KW-0862">Zinc</keyword>
<evidence type="ECO:0000256" key="7">
    <source>
        <dbReference type="ARBA" id="ARBA00022832"/>
    </source>
</evidence>
<sequence>MKISMPEHSKAAYLADFLLYGLAIILLAGFLFTMSPSNEALVLSGLVVAGVLSWTAVEYVVHRIILHGVAPFQQWHEEHHRRPAALIRTPTILSASLILTLIFLPALIFSNNLWHACALTLGMLVGYFMYTVTHHLIHHAVSENAWLKRRQYWHGLHHDRQEPGRYGVTSKFWDWVFRSMGQP</sequence>
<dbReference type="Pfam" id="PF04116">
    <property type="entry name" value="FA_hydroxylase"/>
    <property type="match status" value="1"/>
</dbReference>
<comment type="cofactor">
    <cofactor evidence="1">
        <name>Zn(2+)</name>
        <dbReference type="ChEBI" id="CHEBI:29105"/>
    </cofactor>
</comment>
<keyword evidence="10" id="KW-0560">Oxidoreductase</keyword>
<evidence type="ECO:0000256" key="1">
    <source>
        <dbReference type="ARBA" id="ARBA00001947"/>
    </source>
</evidence>
<comment type="subcellular location">
    <subcellularLocation>
        <location evidence="2">Endoplasmic reticulum membrane</location>
        <topology evidence="2">Multi-pass membrane protein</topology>
    </subcellularLocation>
</comment>
<keyword evidence="3" id="KW-0444">Lipid biosynthesis</keyword>
<evidence type="ECO:0000313" key="17">
    <source>
        <dbReference type="Proteomes" id="UP000648257"/>
    </source>
</evidence>
<keyword evidence="11" id="KW-0443">Lipid metabolism</keyword>
<feature type="transmembrane region" description="Helical" evidence="14">
    <location>
        <begin position="85"/>
        <end position="107"/>
    </location>
</feature>
<evidence type="ECO:0000256" key="12">
    <source>
        <dbReference type="ARBA" id="ARBA00023136"/>
    </source>
</evidence>
<keyword evidence="12 14" id="KW-0472">Membrane</keyword>
<feature type="transmembrane region" description="Helical" evidence="14">
    <location>
        <begin position="12"/>
        <end position="34"/>
    </location>
</feature>
<dbReference type="RefSeq" id="WP_186923526.1">
    <property type="nucleotide sequence ID" value="NZ_JACOFW010000016.1"/>
</dbReference>
<dbReference type="Proteomes" id="UP000648257">
    <property type="component" value="Unassembled WGS sequence"/>
</dbReference>
<evidence type="ECO:0000256" key="4">
    <source>
        <dbReference type="ARBA" id="ARBA00022692"/>
    </source>
</evidence>
<evidence type="ECO:0000256" key="8">
    <source>
        <dbReference type="ARBA" id="ARBA00022833"/>
    </source>
</evidence>
<evidence type="ECO:0000256" key="5">
    <source>
        <dbReference type="ARBA" id="ARBA00022723"/>
    </source>
</evidence>
<reference evidence="16 17" key="1">
    <citation type="submission" date="2020-08" db="EMBL/GenBank/DDBJ databases">
        <title>Novel species isolated from subtropical streams in China.</title>
        <authorList>
            <person name="Lu H."/>
        </authorList>
    </citation>
    <scope>NUCLEOTIDE SEQUENCE [LARGE SCALE GENOMIC DNA]</scope>
    <source>
        <strain evidence="16 17">KACC 16656</strain>
    </source>
</reference>
<feature type="transmembrane region" description="Helical" evidence="14">
    <location>
        <begin position="40"/>
        <end position="65"/>
    </location>
</feature>
<gene>
    <name evidence="16" type="ORF">H8K52_13985</name>
</gene>
<organism evidence="16 17">
    <name type="scientific">Undibacterium seohonense</name>
    <dbReference type="NCBI Taxonomy" id="1344950"/>
    <lineage>
        <taxon>Bacteria</taxon>
        <taxon>Pseudomonadati</taxon>
        <taxon>Pseudomonadota</taxon>
        <taxon>Betaproteobacteria</taxon>
        <taxon>Burkholderiales</taxon>
        <taxon>Oxalobacteraceae</taxon>
        <taxon>Undibacterium</taxon>
    </lineage>
</organism>
<evidence type="ECO:0000256" key="14">
    <source>
        <dbReference type="SAM" id="Phobius"/>
    </source>
</evidence>
<evidence type="ECO:0000256" key="6">
    <source>
        <dbReference type="ARBA" id="ARBA00022824"/>
    </source>
</evidence>
<evidence type="ECO:0000256" key="9">
    <source>
        <dbReference type="ARBA" id="ARBA00022989"/>
    </source>
</evidence>
<keyword evidence="17" id="KW-1185">Reference proteome</keyword>
<comment type="caution">
    <text evidence="16">The sequence shown here is derived from an EMBL/GenBank/DDBJ whole genome shotgun (WGS) entry which is preliminary data.</text>
</comment>
<dbReference type="InterPro" id="IPR014430">
    <property type="entry name" value="Scs7"/>
</dbReference>
<keyword evidence="7" id="KW-0276">Fatty acid metabolism</keyword>
<evidence type="ECO:0000256" key="3">
    <source>
        <dbReference type="ARBA" id="ARBA00022516"/>
    </source>
</evidence>
<keyword evidence="5" id="KW-0479">Metal-binding</keyword>
<dbReference type="PANTHER" id="PTHR12863:SF1">
    <property type="entry name" value="FATTY ACID 2-HYDROXYLASE"/>
    <property type="match status" value="1"/>
</dbReference>
<dbReference type="PANTHER" id="PTHR12863">
    <property type="entry name" value="FATTY ACID HYDROXYLASE"/>
    <property type="match status" value="1"/>
</dbReference>
<keyword evidence="9 14" id="KW-1133">Transmembrane helix</keyword>
<evidence type="ECO:0000256" key="10">
    <source>
        <dbReference type="ARBA" id="ARBA00023002"/>
    </source>
</evidence>
<dbReference type="EMBL" id="JACOFW010000016">
    <property type="protein sequence ID" value="MBC3808451.1"/>
    <property type="molecule type" value="Genomic_DNA"/>
</dbReference>
<keyword evidence="6" id="KW-0256">Endoplasmic reticulum</keyword>
<evidence type="ECO:0000259" key="15">
    <source>
        <dbReference type="Pfam" id="PF04116"/>
    </source>
</evidence>
<protein>
    <submittedName>
        <fullName evidence="16">Sterol desaturase family protein</fullName>
    </submittedName>
</protein>
<evidence type="ECO:0000256" key="11">
    <source>
        <dbReference type="ARBA" id="ARBA00023098"/>
    </source>
</evidence>
<evidence type="ECO:0000256" key="2">
    <source>
        <dbReference type="ARBA" id="ARBA00004477"/>
    </source>
</evidence>
<proteinExistence type="predicted"/>
<name>A0ABR6X6K1_9BURK</name>
<evidence type="ECO:0000256" key="13">
    <source>
        <dbReference type="ARBA" id="ARBA00023160"/>
    </source>
</evidence>
<accession>A0ABR6X6K1</accession>
<feature type="transmembrane region" description="Helical" evidence="14">
    <location>
        <begin position="113"/>
        <end position="130"/>
    </location>
</feature>
<dbReference type="InterPro" id="IPR006694">
    <property type="entry name" value="Fatty_acid_hydroxylase"/>
</dbReference>
<keyword evidence="13" id="KW-0275">Fatty acid biosynthesis</keyword>
<evidence type="ECO:0000313" key="16">
    <source>
        <dbReference type="EMBL" id="MBC3808451.1"/>
    </source>
</evidence>